<reference evidence="2 3" key="1">
    <citation type="submission" date="2020-02" db="EMBL/GenBank/DDBJ databases">
        <title>Paenibacillus sp. nov., isolated from rhizosphere soil of tomato.</title>
        <authorList>
            <person name="Weon H.-Y."/>
            <person name="Lee S.A."/>
        </authorList>
    </citation>
    <scope>NUCLEOTIDE SEQUENCE [LARGE SCALE GENOMIC DNA]</scope>
    <source>
        <strain evidence="2 3">14171R-81</strain>
        <plasmid evidence="2 3">unnamed2</plasmid>
    </source>
</reference>
<dbReference type="EMBL" id="CP048288">
    <property type="protein sequence ID" value="QHW35838.1"/>
    <property type="molecule type" value="Genomic_DNA"/>
</dbReference>
<keyword evidence="3" id="KW-1185">Reference proteome</keyword>
<gene>
    <name evidence="2" type="ORF">GZH47_33645</name>
</gene>
<evidence type="ECO:0000313" key="3">
    <source>
        <dbReference type="Proteomes" id="UP000479114"/>
    </source>
</evidence>
<feature type="compositionally biased region" description="Basic and acidic residues" evidence="1">
    <location>
        <begin position="9"/>
        <end position="20"/>
    </location>
</feature>
<proteinExistence type="predicted"/>
<accession>A0A6C0PBE2</accession>
<dbReference type="KEGG" id="prz:GZH47_33645"/>
<evidence type="ECO:0000256" key="1">
    <source>
        <dbReference type="SAM" id="MobiDB-lite"/>
    </source>
</evidence>
<sequence length="149" mass="17286">MSVGKKKNFMKESQTHEMEQNSKLVSLSERQEGGIKTIELTLEPDKFDELGSKCRLSYEEYCDTINKLLEEEESDWHELRMKDMVNLTRDALIEATMLKFAKEEYQINSEQYAAKDMNYTKRYAPGGQFIGEAVVITMALIPQMNITVR</sequence>
<dbReference type="Proteomes" id="UP000479114">
    <property type="component" value="Plasmid unnamed2"/>
</dbReference>
<keyword evidence="2" id="KW-0614">Plasmid</keyword>
<geneLocation type="plasmid" evidence="2 3">
    <name>unnamed2</name>
</geneLocation>
<dbReference type="RefSeq" id="WP_162645972.1">
    <property type="nucleotide sequence ID" value="NZ_CP048288.1"/>
</dbReference>
<protein>
    <submittedName>
        <fullName evidence="2">Uncharacterized protein</fullName>
    </submittedName>
</protein>
<name>A0A6C0PBE2_9BACL</name>
<feature type="region of interest" description="Disordered" evidence="1">
    <location>
        <begin position="1"/>
        <end position="25"/>
    </location>
</feature>
<dbReference type="AlphaFoldDB" id="A0A6C0PBE2"/>
<organism evidence="2 3">
    <name type="scientific">Paenibacillus rhizovicinus</name>
    <dbReference type="NCBI Taxonomy" id="2704463"/>
    <lineage>
        <taxon>Bacteria</taxon>
        <taxon>Bacillati</taxon>
        <taxon>Bacillota</taxon>
        <taxon>Bacilli</taxon>
        <taxon>Bacillales</taxon>
        <taxon>Paenibacillaceae</taxon>
        <taxon>Paenibacillus</taxon>
    </lineage>
</organism>
<evidence type="ECO:0000313" key="2">
    <source>
        <dbReference type="EMBL" id="QHW35838.1"/>
    </source>
</evidence>